<dbReference type="RefSeq" id="WP_111625760.1">
    <property type="nucleotide sequence ID" value="NZ_QLLQ01000002.1"/>
</dbReference>
<name>A0A327SC43_9FLAO</name>
<dbReference type="SUPFAM" id="SSF52058">
    <property type="entry name" value="L domain-like"/>
    <property type="match status" value="1"/>
</dbReference>
<dbReference type="Gene3D" id="3.80.10.10">
    <property type="entry name" value="Ribonuclease Inhibitor"/>
    <property type="match status" value="1"/>
</dbReference>
<dbReference type="InterPro" id="IPR032675">
    <property type="entry name" value="LRR_dom_sf"/>
</dbReference>
<keyword evidence="2" id="KW-1185">Reference proteome</keyword>
<dbReference type="Proteomes" id="UP000248987">
    <property type="component" value="Unassembled WGS sequence"/>
</dbReference>
<accession>A0A327SC43</accession>
<reference evidence="1 2" key="1">
    <citation type="submission" date="2018-06" db="EMBL/GenBank/DDBJ databases">
        <title>Genomic Encyclopedia of Archaeal and Bacterial Type Strains, Phase II (KMG-II): from individual species to whole genera.</title>
        <authorList>
            <person name="Goeker M."/>
        </authorList>
    </citation>
    <scope>NUCLEOTIDE SEQUENCE [LARGE SCALE GENOMIC DNA]</scope>
    <source>
        <strain evidence="1 2">DSM 12408</strain>
    </source>
</reference>
<comment type="caution">
    <text evidence="1">The sequence shown here is derived from an EMBL/GenBank/DDBJ whole genome shotgun (WGS) entry which is preliminary data.</text>
</comment>
<gene>
    <name evidence="1" type="ORF">LX77_00844</name>
</gene>
<sequence>MTTDIIDGFKFQNDLDGSKKLIIESSRLDDCIKYILDGNTKSITINCFQGYSLDNIEFLKEISEVIDGLHLPETKFDIKIINSLHNLKFLGFADNKKDTINLSNFPKIEILATNYSNRLIGLETCTTLNNLTLTGFNSKYDNLSELSQLIYLKELNLFKTGIKDLKGIEALLKLEKLEIFDANKLKTIASLTSLFSIKELRLQKCKNIDDLHLLGEVRSLKKLIITECGEIESLDFVEKLENLDFLSFWDTTILDGNLNFCKGINFVGFKDKKGYSHKVSDFRK</sequence>
<evidence type="ECO:0008006" key="3">
    <source>
        <dbReference type="Google" id="ProtNLM"/>
    </source>
</evidence>
<proteinExistence type="predicted"/>
<organism evidence="1 2">
    <name type="scientific">Gelidibacter algens</name>
    <dbReference type="NCBI Taxonomy" id="49280"/>
    <lineage>
        <taxon>Bacteria</taxon>
        <taxon>Pseudomonadati</taxon>
        <taxon>Bacteroidota</taxon>
        <taxon>Flavobacteriia</taxon>
        <taxon>Flavobacteriales</taxon>
        <taxon>Flavobacteriaceae</taxon>
        <taxon>Gelidibacter</taxon>
    </lineage>
</organism>
<evidence type="ECO:0000313" key="2">
    <source>
        <dbReference type="Proteomes" id="UP000248987"/>
    </source>
</evidence>
<protein>
    <recommendedName>
        <fullName evidence="3">Leucine rich repeat (LRR) protein</fullName>
    </recommendedName>
</protein>
<dbReference type="AlphaFoldDB" id="A0A327SC43"/>
<evidence type="ECO:0000313" key="1">
    <source>
        <dbReference type="EMBL" id="RAJ26590.1"/>
    </source>
</evidence>
<dbReference type="EMBL" id="QLLQ01000002">
    <property type="protein sequence ID" value="RAJ26590.1"/>
    <property type="molecule type" value="Genomic_DNA"/>
</dbReference>